<dbReference type="GO" id="GO:0004832">
    <property type="term" value="F:valine-tRNA ligase activity"/>
    <property type="evidence" value="ECO:0007669"/>
    <property type="project" value="UniProtKB-UniRule"/>
</dbReference>
<gene>
    <name evidence="11" type="primary">valS</name>
    <name evidence="15" type="ORF">HCT46_05665</name>
</gene>
<feature type="domain" description="Valyl-tRNA synthetase tRNA-binding arm" evidence="14">
    <location>
        <begin position="829"/>
        <end position="888"/>
    </location>
</feature>
<sequence>MNRVSAENFDHEFPKQYQPKEFEKEIYRRWEELDLFRPEQRFGNPEERPFVVVIPPPNVTGVLHMGHGLNGSLQDILIRYQRMLGRKTLWVPGTDHAGIATQHVAEKELREKGKTRHDLGREDFLKYVWEVKERHHRIISQQLREIGSSCDWNKERFTFDEGLSKAVREAFVRMYEAGDIYQGEYLVNWCMRCTTALSDDEVEYQEEDSFLYHVKYQLVGSDDVLVVATSRPETIFGDVALAVHPEDIRYQNVIGKEVQVPMTDRVIKVIADSYVDREYGSAVLKVTPSHDPNDFEIGKRHHLESINIFTESGALNHNTPPSFQGLSISDARKRAVELLEESGLLIKKDPLHHRVGKCYRCQTTIEPYLSKQWFVKMQHMADLALQAHQDGKIAFYPKRWENTYTSWLSDIRDWCISRQLWWGHRIPAWYCNDCGAISVSREDILCCTHCASSNIKQDEDVLDTWFSSWLWPFSVFGWPEKGSELAEFYPTATLVTAYDIIFFWVARMIMAGLNFMGEVPFKDIYITPLVRDKQGRKMSKSLGNGIDPLEIVATDGADALRFTIAYLSTQGQDLPLDRETFKMGGRFANKIWNATRFLLGNLVNITYNPHQAKNSPLDDWIYGQLNRTVQSVHKAFELYRFDDASHAIYDYFWNDLCDWYLEALKASFYADDTNEKERALAVSINVLEESLRLMHPFLPFISEELYQKLPNKQADYLIIAPYPFYQIEREQDSHAFDLMKIFIGQIRAMRTQFTIAGDQRFSVSIYITNETLRSNLSLYREIMIRLTKLENVYFVTEDFTESQRKEQVVLTLAGEDFIALLDIRKFINVDLELSKIDKEMKDIIAQLDRAKAKLANENFVQRASPDAVSKERERVSICEEQLEHLEERKRSFLM</sequence>
<evidence type="ECO:0000256" key="4">
    <source>
        <dbReference type="ARBA" id="ARBA00022598"/>
    </source>
</evidence>
<evidence type="ECO:0000256" key="9">
    <source>
        <dbReference type="ARBA" id="ARBA00023146"/>
    </source>
</evidence>
<dbReference type="GO" id="GO:0005524">
    <property type="term" value="F:ATP binding"/>
    <property type="evidence" value="ECO:0007669"/>
    <property type="project" value="UniProtKB-UniRule"/>
</dbReference>
<dbReference type="NCBIfam" id="NF004349">
    <property type="entry name" value="PRK05729.1"/>
    <property type="match status" value="1"/>
</dbReference>
<comment type="similarity">
    <text evidence="11">Belongs to the class-I aminoacyl-tRNA synthetase family. ValS type 1 subfamily.</text>
</comment>
<dbReference type="EC" id="6.1.1.9" evidence="11"/>
<evidence type="ECO:0000256" key="5">
    <source>
        <dbReference type="ARBA" id="ARBA00022741"/>
    </source>
</evidence>
<dbReference type="InterPro" id="IPR002303">
    <property type="entry name" value="Valyl-tRNA_ligase"/>
</dbReference>
<dbReference type="SUPFAM" id="SSF52374">
    <property type="entry name" value="Nucleotidylyl transferase"/>
    <property type="match status" value="1"/>
</dbReference>
<keyword evidence="16" id="KW-1185">Reference proteome</keyword>
<name>A0A968GGH8_9SPIO</name>
<dbReference type="InterPro" id="IPR009008">
    <property type="entry name" value="Val/Leu/Ile-tRNA-synth_edit"/>
</dbReference>
<dbReference type="AlphaFoldDB" id="A0A968GGH8"/>
<organism evidence="15 16">
    <name type="scientific">Entomospira nematocerorum</name>
    <dbReference type="NCBI Taxonomy" id="2719987"/>
    <lineage>
        <taxon>Bacteria</taxon>
        <taxon>Pseudomonadati</taxon>
        <taxon>Spirochaetota</taxon>
        <taxon>Spirochaetia</taxon>
        <taxon>Spirochaetales</taxon>
        <taxon>Spirochaetaceae</taxon>
        <taxon>Entomospira</taxon>
    </lineage>
</organism>
<reference evidence="15" key="1">
    <citation type="submission" date="2020-03" db="EMBL/GenBank/DDBJ databases">
        <title>Spirochaetal bacteria isolated from arthropods constitute a novel genus Entomospira genus novum within the order Spirochaetales.</title>
        <authorList>
            <person name="Grana-Miraglia L."/>
            <person name="Sikutova S."/>
            <person name="Fingerle V."/>
            <person name="Sing A."/>
            <person name="Castillo-Ramirez S."/>
            <person name="Margos G."/>
            <person name="Rudolf I."/>
        </authorList>
    </citation>
    <scope>NUCLEOTIDE SEQUENCE</scope>
    <source>
        <strain evidence="15">BR208</strain>
    </source>
</reference>
<evidence type="ECO:0000313" key="16">
    <source>
        <dbReference type="Proteomes" id="UP000752013"/>
    </source>
</evidence>
<keyword evidence="9 11" id="KW-0030">Aminoacyl-tRNA synthetase</keyword>
<keyword evidence="7 11" id="KW-0648">Protein biosynthesis</keyword>
<evidence type="ECO:0000313" key="15">
    <source>
        <dbReference type="EMBL" id="NIZ47396.1"/>
    </source>
</evidence>
<feature type="domain" description="Aminoacyl-tRNA synthetase class Ia" evidence="12">
    <location>
        <begin position="26"/>
        <end position="576"/>
    </location>
</feature>
<dbReference type="GO" id="GO:0006438">
    <property type="term" value="P:valyl-tRNA aminoacylation"/>
    <property type="evidence" value="ECO:0007669"/>
    <property type="project" value="UniProtKB-UniRule"/>
</dbReference>
<dbReference type="GO" id="GO:0002161">
    <property type="term" value="F:aminoacyl-tRNA deacylase activity"/>
    <property type="evidence" value="ECO:0007669"/>
    <property type="project" value="InterPro"/>
</dbReference>
<dbReference type="CDD" id="cd00817">
    <property type="entry name" value="ValRS_core"/>
    <property type="match status" value="1"/>
</dbReference>
<dbReference type="SUPFAM" id="SSF50677">
    <property type="entry name" value="ValRS/IleRS/LeuRS editing domain"/>
    <property type="match status" value="1"/>
</dbReference>
<evidence type="ECO:0000259" key="12">
    <source>
        <dbReference type="Pfam" id="PF00133"/>
    </source>
</evidence>
<proteinExistence type="inferred from homology"/>
<comment type="catalytic activity">
    <reaction evidence="10 11">
        <text>tRNA(Val) + L-valine + ATP = L-valyl-tRNA(Val) + AMP + diphosphate</text>
        <dbReference type="Rhea" id="RHEA:10704"/>
        <dbReference type="Rhea" id="RHEA-COMP:9672"/>
        <dbReference type="Rhea" id="RHEA-COMP:9708"/>
        <dbReference type="ChEBI" id="CHEBI:30616"/>
        <dbReference type="ChEBI" id="CHEBI:33019"/>
        <dbReference type="ChEBI" id="CHEBI:57762"/>
        <dbReference type="ChEBI" id="CHEBI:78442"/>
        <dbReference type="ChEBI" id="CHEBI:78537"/>
        <dbReference type="ChEBI" id="CHEBI:456215"/>
        <dbReference type="EC" id="6.1.1.9"/>
    </reaction>
</comment>
<dbReference type="EMBL" id="JAATLK010000001">
    <property type="protein sequence ID" value="NIZ47396.1"/>
    <property type="molecule type" value="Genomic_DNA"/>
</dbReference>
<keyword evidence="5 11" id="KW-0547">Nucleotide-binding</keyword>
<dbReference type="InterPro" id="IPR033705">
    <property type="entry name" value="Anticodon_Ia_Val"/>
</dbReference>
<dbReference type="SUPFAM" id="SSF47323">
    <property type="entry name" value="Anticodon-binding domain of a subclass of class I aminoacyl-tRNA synthetases"/>
    <property type="match status" value="1"/>
</dbReference>
<dbReference type="PANTHER" id="PTHR11946">
    <property type="entry name" value="VALYL-TRNA SYNTHETASES"/>
    <property type="match status" value="1"/>
</dbReference>
<keyword evidence="4 11" id="KW-0436">Ligase</keyword>
<comment type="caution">
    <text evidence="15">The sequence shown here is derived from an EMBL/GenBank/DDBJ whole genome shotgun (WGS) entry which is preliminary data.</text>
</comment>
<evidence type="ECO:0000256" key="3">
    <source>
        <dbReference type="ARBA" id="ARBA00022490"/>
    </source>
</evidence>
<evidence type="ECO:0000259" key="14">
    <source>
        <dbReference type="Pfam" id="PF10458"/>
    </source>
</evidence>
<dbReference type="Gene3D" id="3.40.50.620">
    <property type="entry name" value="HUPs"/>
    <property type="match status" value="2"/>
</dbReference>
<keyword evidence="6 11" id="KW-0067">ATP-binding</keyword>
<dbReference type="Pfam" id="PF00133">
    <property type="entry name" value="tRNA-synt_1"/>
    <property type="match status" value="1"/>
</dbReference>
<dbReference type="SUPFAM" id="SSF46589">
    <property type="entry name" value="tRNA-binding arm"/>
    <property type="match status" value="1"/>
</dbReference>
<evidence type="ECO:0000256" key="6">
    <source>
        <dbReference type="ARBA" id="ARBA00022840"/>
    </source>
</evidence>
<protein>
    <recommendedName>
        <fullName evidence="11">Valine--tRNA ligase</fullName>
        <ecNumber evidence="11">6.1.1.9</ecNumber>
    </recommendedName>
    <alternativeName>
        <fullName evidence="11">Valyl-tRNA synthetase</fullName>
        <shortName evidence="11">ValRS</shortName>
    </alternativeName>
</protein>
<keyword evidence="8 11" id="KW-0175">Coiled coil</keyword>
<dbReference type="FunFam" id="3.40.50.620:FF:000098">
    <property type="entry name" value="Valine--tRNA ligase"/>
    <property type="match status" value="1"/>
</dbReference>
<evidence type="ECO:0000256" key="11">
    <source>
        <dbReference type="HAMAP-Rule" id="MF_02004"/>
    </source>
</evidence>
<dbReference type="InterPro" id="IPR014729">
    <property type="entry name" value="Rossmann-like_a/b/a_fold"/>
</dbReference>
<comment type="function">
    <text evidence="11">Catalyzes the attachment of valine to tRNA(Val). As ValRS can inadvertently accommodate and process structurally similar amino acids such as threonine, to avoid such errors, it has a 'posttransfer' editing activity that hydrolyzes mischarged Thr-tRNA(Val) in a tRNA-dependent manner.</text>
</comment>
<dbReference type="Pfam" id="PF08264">
    <property type="entry name" value="Anticodon_1"/>
    <property type="match status" value="1"/>
</dbReference>
<dbReference type="InterPro" id="IPR009080">
    <property type="entry name" value="tRNAsynth_Ia_anticodon-bd"/>
</dbReference>
<comment type="domain">
    <text evidence="11">ValRS has two distinct active sites: one for aminoacylation and one for editing. The misactivated threonine is translocated from the active site to the editing site.</text>
</comment>
<feature type="short sequence motif" description="'KMSKS' region" evidence="11">
    <location>
        <begin position="537"/>
        <end position="541"/>
    </location>
</feature>
<feature type="short sequence motif" description="'HIGH' region" evidence="11">
    <location>
        <begin position="57"/>
        <end position="67"/>
    </location>
</feature>
<dbReference type="InterPro" id="IPR019499">
    <property type="entry name" value="Val-tRNA_synth_tRNA-bd"/>
</dbReference>
<dbReference type="Proteomes" id="UP000752013">
    <property type="component" value="Unassembled WGS sequence"/>
</dbReference>
<dbReference type="FunFam" id="3.40.50.620:FF:000032">
    <property type="entry name" value="Valine--tRNA ligase"/>
    <property type="match status" value="1"/>
</dbReference>
<dbReference type="Gene3D" id="1.10.730.10">
    <property type="entry name" value="Isoleucyl-tRNA Synthetase, Domain 1"/>
    <property type="match status" value="1"/>
</dbReference>
<accession>A0A968GGH8</accession>
<dbReference type="CDD" id="cd07962">
    <property type="entry name" value="Anticodon_Ia_Val"/>
    <property type="match status" value="1"/>
</dbReference>
<dbReference type="InterPro" id="IPR010978">
    <property type="entry name" value="tRNA-bd_arm"/>
</dbReference>
<dbReference type="PRINTS" id="PR00986">
    <property type="entry name" value="TRNASYNTHVAL"/>
</dbReference>
<dbReference type="PROSITE" id="PS00178">
    <property type="entry name" value="AA_TRNA_LIGASE_I"/>
    <property type="match status" value="1"/>
</dbReference>
<evidence type="ECO:0000256" key="8">
    <source>
        <dbReference type="ARBA" id="ARBA00023054"/>
    </source>
</evidence>
<evidence type="ECO:0000256" key="1">
    <source>
        <dbReference type="ARBA" id="ARBA00004496"/>
    </source>
</evidence>
<comment type="domain">
    <text evidence="11">The C-terminal coiled-coil domain is crucial for aminoacylation activity.</text>
</comment>
<dbReference type="InterPro" id="IPR002300">
    <property type="entry name" value="aa-tRNA-synth_Ia"/>
</dbReference>
<feature type="domain" description="Methionyl/Valyl/Leucyl/Isoleucyl-tRNA synthetase anticodon-binding" evidence="13">
    <location>
        <begin position="618"/>
        <end position="763"/>
    </location>
</feature>
<dbReference type="HAMAP" id="MF_02004">
    <property type="entry name" value="Val_tRNA_synth_type1"/>
    <property type="match status" value="1"/>
</dbReference>
<dbReference type="InterPro" id="IPR013155">
    <property type="entry name" value="M/V/L/I-tRNA-synth_anticd-bd"/>
</dbReference>
<dbReference type="GO" id="GO:0005829">
    <property type="term" value="C:cytosol"/>
    <property type="evidence" value="ECO:0007669"/>
    <property type="project" value="TreeGrafter"/>
</dbReference>
<evidence type="ECO:0000256" key="10">
    <source>
        <dbReference type="ARBA" id="ARBA00047552"/>
    </source>
</evidence>
<dbReference type="PANTHER" id="PTHR11946:SF93">
    <property type="entry name" value="VALINE--TRNA LIGASE, CHLOROPLASTIC_MITOCHONDRIAL 2"/>
    <property type="match status" value="1"/>
</dbReference>
<keyword evidence="3 11" id="KW-0963">Cytoplasm</keyword>
<dbReference type="InterPro" id="IPR001412">
    <property type="entry name" value="aa-tRNA-synth_I_CS"/>
</dbReference>
<comment type="subunit">
    <text evidence="2 11">Monomer.</text>
</comment>
<dbReference type="Gene3D" id="1.10.287.380">
    <property type="entry name" value="Valyl-tRNA synthetase, C-terminal domain"/>
    <property type="match status" value="1"/>
</dbReference>
<dbReference type="Pfam" id="PF10458">
    <property type="entry name" value="Val_tRNA-synt_C"/>
    <property type="match status" value="1"/>
</dbReference>
<feature type="binding site" evidence="11">
    <location>
        <position position="540"/>
    </location>
    <ligand>
        <name>ATP</name>
        <dbReference type="ChEBI" id="CHEBI:30616"/>
    </ligand>
</feature>
<evidence type="ECO:0000256" key="7">
    <source>
        <dbReference type="ARBA" id="ARBA00022917"/>
    </source>
</evidence>
<comment type="subcellular location">
    <subcellularLocation>
        <location evidence="1 11">Cytoplasm</location>
    </subcellularLocation>
</comment>
<evidence type="ECO:0000259" key="13">
    <source>
        <dbReference type="Pfam" id="PF08264"/>
    </source>
</evidence>
<evidence type="ECO:0000256" key="2">
    <source>
        <dbReference type="ARBA" id="ARBA00011245"/>
    </source>
</evidence>
<dbReference type="InterPro" id="IPR037118">
    <property type="entry name" value="Val-tRNA_synth_C_sf"/>
</dbReference>
<dbReference type="NCBIfam" id="TIGR00422">
    <property type="entry name" value="valS"/>
    <property type="match status" value="1"/>
</dbReference>
<dbReference type="RefSeq" id="WP_167703811.1">
    <property type="nucleotide sequence ID" value="NZ_CP118168.1"/>
</dbReference>
<feature type="coiled-coil region" evidence="11">
    <location>
        <begin position="833"/>
        <end position="888"/>
    </location>
</feature>